<gene>
    <name evidence="25" type="ORF">H5P28_19195</name>
</gene>
<dbReference type="AlphaFoldDB" id="A0A842HJV1"/>
<dbReference type="GO" id="GO:0005886">
    <property type="term" value="C:plasma membrane"/>
    <property type="evidence" value="ECO:0007669"/>
    <property type="project" value="UniProtKB-SubCell"/>
</dbReference>
<dbReference type="EC" id="2.7.7.41" evidence="6"/>
<comment type="subcellular location">
    <subcellularLocation>
        <location evidence="2">Cell membrane</location>
        <topology evidence="2">Multi-pass membrane protein</topology>
    </subcellularLocation>
</comment>
<dbReference type="RefSeq" id="WP_185677308.1">
    <property type="nucleotide sequence ID" value="NZ_JACHVB010000064.1"/>
</dbReference>
<keyword evidence="15 24" id="KW-0472">Membrane</keyword>
<dbReference type="PANTHER" id="PTHR46382:SF1">
    <property type="entry name" value="PHOSPHATIDATE CYTIDYLYLTRANSFERASE"/>
    <property type="match status" value="1"/>
</dbReference>
<proteinExistence type="inferred from homology"/>
<evidence type="ECO:0000256" key="7">
    <source>
        <dbReference type="ARBA" id="ARBA00019373"/>
    </source>
</evidence>
<comment type="pathway">
    <text evidence="4">Lipid metabolism.</text>
</comment>
<evidence type="ECO:0000313" key="26">
    <source>
        <dbReference type="Proteomes" id="UP000546464"/>
    </source>
</evidence>
<accession>A0A842HJV1</accession>
<evidence type="ECO:0000256" key="11">
    <source>
        <dbReference type="ARBA" id="ARBA00022692"/>
    </source>
</evidence>
<dbReference type="GO" id="GO:0004605">
    <property type="term" value="F:phosphatidate cytidylyltransferase activity"/>
    <property type="evidence" value="ECO:0007669"/>
    <property type="project" value="UniProtKB-EC"/>
</dbReference>
<evidence type="ECO:0000256" key="1">
    <source>
        <dbReference type="ARBA" id="ARBA00001698"/>
    </source>
</evidence>
<evidence type="ECO:0000256" key="23">
    <source>
        <dbReference type="ARBA" id="ARBA00033406"/>
    </source>
</evidence>
<evidence type="ECO:0000256" key="21">
    <source>
        <dbReference type="ARBA" id="ARBA00032396"/>
    </source>
</evidence>
<keyword evidence="8" id="KW-1003">Cell membrane</keyword>
<dbReference type="Proteomes" id="UP000546464">
    <property type="component" value="Unassembled WGS sequence"/>
</dbReference>
<sequence length="264" mass="28247">MRKRIASTLGLWAVIVAVLAFFGQDGGLLLLTALAALTQIEFYKLLEKMGPYRPLKAVGVGLGLFIMLGTYYLPVQHALDVTALAMIVLSFTLLAVPQIRNTFMPTLFGVIYVPFMFQFYGLLMQDYGTVMVPVWIVAVSKFSDVGGLLVGMAIGKHKLCPHISPNKTIEGALGGIAFSALVGVILLACFPSYLPEMGWIKAALIAAILGDIALVSDLIESMVKRKAGVKDSGSAIPGIGGIFDLTDSLILTAPAGYLLFNYLV</sequence>
<evidence type="ECO:0000256" key="18">
    <source>
        <dbReference type="ARBA" id="ARBA00029893"/>
    </source>
</evidence>
<protein>
    <recommendedName>
        <fullName evidence="7">Phosphatidate cytidylyltransferase</fullName>
        <ecNumber evidence="6">2.7.7.41</ecNumber>
    </recommendedName>
    <alternativeName>
        <fullName evidence="20">CDP-DAG synthase</fullName>
    </alternativeName>
    <alternativeName>
        <fullName evidence="22">CDP-DG synthase</fullName>
    </alternativeName>
    <alternativeName>
        <fullName evidence="18">CDP-diacylglycerol synthase</fullName>
    </alternativeName>
    <alternativeName>
        <fullName evidence="21">CDP-diglyceride pyrophosphorylase</fullName>
    </alternativeName>
    <alternativeName>
        <fullName evidence="23">CDP-diglyceride synthase</fullName>
    </alternativeName>
    <alternativeName>
        <fullName evidence="19">CTP:phosphatidate cytidylyltransferase</fullName>
    </alternativeName>
</protein>
<feature type="transmembrane region" description="Helical" evidence="24">
    <location>
        <begin position="130"/>
        <end position="151"/>
    </location>
</feature>
<keyword evidence="26" id="KW-1185">Reference proteome</keyword>
<evidence type="ECO:0000256" key="5">
    <source>
        <dbReference type="ARBA" id="ARBA00010185"/>
    </source>
</evidence>
<evidence type="ECO:0000256" key="13">
    <source>
        <dbReference type="ARBA" id="ARBA00022989"/>
    </source>
</evidence>
<feature type="transmembrane region" description="Helical" evidence="24">
    <location>
        <begin position="172"/>
        <end position="193"/>
    </location>
</feature>
<evidence type="ECO:0000256" key="22">
    <source>
        <dbReference type="ARBA" id="ARBA00032743"/>
    </source>
</evidence>
<comment type="pathway">
    <text evidence="3">Phospholipid metabolism; CDP-diacylglycerol biosynthesis; CDP-diacylglycerol from sn-glycerol 3-phosphate: step 3/3.</text>
</comment>
<evidence type="ECO:0000313" key="25">
    <source>
        <dbReference type="EMBL" id="MBC2596400.1"/>
    </source>
</evidence>
<feature type="transmembrane region" description="Helical" evidence="24">
    <location>
        <begin position="103"/>
        <end position="124"/>
    </location>
</feature>
<evidence type="ECO:0000256" key="15">
    <source>
        <dbReference type="ARBA" id="ARBA00023136"/>
    </source>
</evidence>
<name>A0A842HJV1_9BACT</name>
<dbReference type="PANTHER" id="PTHR46382">
    <property type="entry name" value="PHOSPHATIDATE CYTIDYLYLTRANSFERASE"/>
    <property type="match status" value="1"/>
</dbReference>
<keyword evidence="12 25" id="KW-0548">Nucleotidyltransferase</keyword>
<evidence type="ECO:0000256" key="12">
    <source>
        <dbReference type="ARBA" id="ARBA00022695"/>
    </source>
</evidence>
<evidence type="ECO:0000256" key="10">
    <source>
        <dbReference type="ARBA" id="ARBA00022679"/>
    </source>
</evidence>
<dbReference type="Pfam" id="PF01148">
    <property type="entry name" value="CTP_transf_1"/>
    <property type="match status" value="1"/>
</dbReference>
<feature type="transmembrane region" description="Helical" evidence="24">
    <location>
        <begin position="79"/>
        <end position="96"/>
    </location>
</feature>
<comment type="similarity">
    <text evidence="5">Belongs to the CDS family.</text>
</comment>
<keyword evidence="9" id="KW-0444">Lipid biosynthesis</keyword>
<evidence type="ECO:0000256" key="9">
    <source>
        <dbReference type="ARBA" id="ARBA00022516"/>
    </source>
</evidence>
<evidence type="ECO:0000256" key="3">
    <source>
        <dbReference type="ARBA" id="ARBA00005119"/>
    </source>
</evidence>
<keyword evidence="11 24" id="KW-0812">Transmembrane</keyword>
<feature type="transmembrane region" description="Helical" evidence="24">
    <location>
        <begin position="55"/>
        <end position="73"/>
    </location>
</feature>
<reference evidence="25 26" key="1">
    <citation type="submission" date="2020-07" db="EMBL/GenBank/DDBJ databases">
        <authorList>
            <person name="Feng X."/>
        </authorList>
    </citation>
    <scope>NUCLEOTIDE SEQUENCE [LARGE SCALE GENOMIC DNA]</scope>
    <source>
        <strain evidence="25 26">JCM31066</strain>
    </source>
</reference>
<evidence type="ECO:0000256" key="2">
    <source>
        <dbReference type="ARBA" id="ARBA00004651"/>
    </source>
</evidence>
<comment type="caution">
    <text evidence="25">The sequence shown here is derived from an EMBL/GenBank/DDBJ whole genome shotgun (WGS) entry which is preliminary data.</text>
</comment>
<organism evidence="25 26">
    <name type="scientific">Ruficoccus amylovorans</name>
    <dbReference type="NCBI Taxonomy" id="1804625"/>
    <lineage>
        <taxon>Bacteria</taxon>
        <taxon>Pseudomonadati</taxon>
        <taxon>Verrucomicrobiota</taxon>
        <taxon>Opitutia</taxon>
        <taxon>Puniceicoccales</taxon>
        <taxon>Cerasicoccaceae</taxon>
        <taxon>Ruficoccus</taxon>
    </lineage>
</organism>
<evidence type="ECO:0000256" key="8">
    <source>
        <dbReference type="ARBA" id="ARBA00022475"/>
    </source>
</evidence>
<keyword evidence="14" id="KW-0443">Lipid metabolism</keyword>
<keyword evidence="16" id="KW-0594">Phospholipid biosynthesis</keyword>
<keyword evidence="10 25" id="KW-0808">Transferase</keyword>
<dbReference type="EMBL" id="JACHVB010000064">
    <property type="protein sequence ID" value="MBC2596400.1"/>
    <property type="molecule type" value="Genomic_DNA"/>
</dbReference>
<comment type="catalytic activity">
    <reaction evidence="1">
        <text>a 1,2-diacyl-sn-glycero-3-phosphate + CTP + H(+) = a CDP-1,2-diacyl-sn-glycerol + diphosphate</text>
        <dbReference type="Rhea" id="RHEA:16229"/>
        <dbReference type="ChEBI" id="CHEBI:15378"/>
        <dbReference type="ChEBI" id="CHEBI:33019"/>
        <dbReference type="ChEBI" id="CHEBI:37563"/>
        <dbReference type="ChEBI" id="CHEBI:58332"/>
        <dbReference type="ChEBI" id="CHEBI:58608"/>
        <dbReference type="EC" id="2.7.7.41"/>
    </reaction>
</comment>
<dbReference type="GO" id="GO:0016024">
    <property type="term" value="P:CDP-diacylglycerol biosynthetic process"/>
    <property type="evidence" value="ECO:0007669"/>
    <property type="project" value="TreeGrafter"/>
</dbReference>
<evidence type="ECO:0000256" key="14">
    <source>
        <dbReference type="ARBA" id="ARBA00023098"/>
    </source>
</evidence>
<evidence type="ECO:0000256" key="16">
    <source>
        <dbReference type="ARBA" id="ARBA00023209"/>
    </source>
</evidence>
<keyword evidence="17" id="KW-1208">Phospholipid metabolism</keyword>
<evidence type="ECO:0000256" key="4">
    <source>
        <dbReference type="ARBA" id="ARBA00005189"/>
    </source>
</evidence>
<evidence type="ECO:0000256" key="6">
    <source>
        <dbReference type="ARBA" id="ARBA00012487"/>
    </source>
</evidence>
<evidence type="ECO:0000256" key="24">
    <source>
        <dbReference type="SAM" id="Phobius"/>
    </source>
</evidence>
<evidence type="ECO:0000256" key="20">
    <source>
        <dbReference type="ARBA" id="ARBA00032253"/>
    </source>
</evidence>
<evidence type="ECO:0000256" key="17">
    <source>
        <dbReference type="ARBA" id="ARBA00023264"/>
    </source>
</evidence>
<evidence type="ECO:0000256" key="19">
    <source>
        <dbReference type="ARBA" id="ARBA00031825"/>
    </source>
</evidence>
<feature type="transmembrane region" description="Helical" evidence="24">
    <location>
        <begin position="199"/>
        <end position="219"/>
    </location>
</feature>
<keyword evidence="13 24" id="KW-1133">Transmembrane helix</keyword>